<feature type="transmembrane region" description="Helical" evidence="2">
    <location>
        <begin position="172"/>
        <end position="196"/>
    </location>
</feature>
<gene>
    <name evidence="3" type="ORF">AB5J49_16470</name>
</gene>
<feature type="transmembrane region" description="Helical" evidence="2">
    <location>
        <begin position="116"/>
        <end position="137"/>
    </location>
</feature>
<keyword evidence="2" id="KW-0812">Transmembrane</keyword>
<dbReference type="EMBL" id="CP163439">
    <property type="protein sequence ID" value="XDQ34806.1"/>
    <property type="molecule type" value="Genomic_DNA"/>
</dbReference>
<dbReference type="RefSeq" id="WP_369169385.1">
    <property type="nucleotide sequence ID" value="NZ_CP163439.1"/>
</dbReference>
<keyword evidence="3" id="KW-0645">Protease</keyword>
<dbReference type="GO" id="GO:0008233">
    <property type="term" value="F:peptidase activity"/>
    <property type="evidence" value="ECO:0007669"/>
    <property type="project" value="UniProtKB-KW"/>
</dbReference>
<evidence type="ECO:0000256" key="2">
    <source>
        <dbReference type="SAM" id="Phobius"/>
    </source>
</evidence>
<feature type="transmembrane region" description="Helical" evidence="2">
    <location>
        <begin position="222"/>
        <end position="246"/>
    </location>
</feature>
<feature type="transmembrane region" description="Helical" evidence="2">
    <location>
        <begin position="361"/>
        <end position="385"/>
    </location>
</feature>
<feature type="transmembrane region" description="Helical" evidence="2">
    <location>
        <begin position="27"/>
        <end position="49"/>
    </location>
</feature>
<proteinExistence type="predicted"/>
<feature type="transmembrane region" description="Helical" evidence="2">
    <location>
        <begin position="143"/>
        <end position="160"/>
    </location>
</feature>
<keyword evidence="2" id="KW-1133">Transmembrane helix</keyword>
<evidence type="ECO:0000256" key="1">
    <source>
        <dbReference type="SAM" id="MobiDB-lite"/>
    </source>
</evidence>
<accession>A0AB39PXW4</accession>
<feature type="region of interest" description="Disordered" evidence="1">
    <location>
        <begin position="1"/>
        <end position="20"/>
    </location>
</feature>
<organism evidence="3">
    <name type="scientific">Streptomyces sp. R28</name>
    <dbReference type="NCBI Taxonomy" id="3238628"/>
    <lineage>
        <taxon>Bacteria</taxon>
        <taxon>Bacillati</taxon>
        <taxon>Actinomycetota</taxon>
        <taxon>Actinomycetes</taxon>
        <taxon>Kitasatosporales</taxon>
        <taxon>Streptomycetaceae</taxon>
        <taxon>Streptomyces</taxon>
    </lineage>
</organism>
<evidence type="ECO:0000313" key="3">
    <source>
        <dbReference type="EMBL" id="XDQ34806.1"/>
    </source>
</evidence>
<feature type="transmembrane region" description="Helical" evidence="2">
    <location>
        <begin position="324"/>
        <end position="341"/>
    </location>
</feature>
<keyword evidence="2" id="KW-0472">Membrane</keyword>
<dbReference type="AlphaFoldDB" id="A0AB39PXW4"/>
<feature type="transmembrane region" description="Helical" evidence="2">
    <location>
        <begin position="253"/>
        <end position="276"/>
    </location>
</feature>
<name>A0AB39PXW4_9ACTN</name>
<feature type="transmembrane region" description="Helical" evidence="2">
    <location>
        <begin position="296"/>
        <end position="317"/>
    </location>
</feature>
<protein>
    <submittedName>
        <fullName evidence="3">PrsW family glutamic-type intramembrane protease</fullName>
        <ecNumber evidence="3">3.4.-.-</ecNumber>
    </submittedName>
</protein>
<dbReference type="EC" id="3.4.-.-" evidence="3"/>
<sequence>MTAAAGTVPPVPPMPDRPPARMHRNGMAGAVVVALALSAVYAVGQILFWTAPELTSRSPWIKFFLLPAPKPFQVTRVLLPVGWGVAVLIGVGLLLTRRGGTPEGDSGTRSTAERTVRACQFGILGALLLPFTAMPLASMFGNLPQLLICLPTTLAALLVVHRVQLYRRMPGWLLLTGFGWGALIGGGFGIVMITWFQRAMPGYFMSRYWERPKDSVRELYTLFPLNTAVVTELGKAAGVAVLFLLFRRHIDGVVSGVVLGAAVGLGFNLTETVHYLSFVNPEHHFTQFWDRQVVGLMAAHVAFTALVGAGIGAARWLSARRDRLLAVGGGLLAAVGGHFETDVMLMHLDNRRADWYADETLGLLVGIPVMTVITSGVFVALYVLVLRRGLKAQAAGLADALRAEADAGHGAVTEPEIDLLLSPRRRLLLELRVWRRDGTAGLRHLLRFQQAQLDLAVQRWHRARPGADSFIPPEGRLRDRVLELKGAAPATSQTPSSPAREALS</sequence>
<keyword evidence="3" id="KW-0378">Hydrolase</keyword>
<feature type="transmembrane region" description="Helical" evidence="2">
    <location>
        <begin position="77"/>
        <end position="95"/>
    </location>
</feature>
<dbReference type="Pfam" id="PF13367">
    <property type="entry name" value="PrsW-protease"/>
    <property type="match status" value="1"/>
</dbReference>
<reference evidence="3" key="1">
    <citation type="submission" date="2024-07" db="EMBL/GenBank/DDBJ databases">
        <authorList>
            <person name="Yu S.T."/>
        </authorList>
    </citation>
    <scope>NUCLEOTIDE SEQUENCE</scope>
    <source>
        <strain evidence="3">R28</strain>
    </source>
</reference>
<feature type="region of interest" description="Disordered" evidence="1">
    <location>
        <begin position="485"/>
        <end position="504"/>
    </location>
</feature>
<dbReference type="GO" id="GO:0006508">
    <property type="term" value="P:proteolysis"/>
    <property type="evidence" value="ECO:0007669"/>
    <property type="project" value="UniProtKB-KW"/>
</dbReference>
<dbReference type="InterPro" id="IPR026898">
    <property type="entry name" value="PrsW"/>
</dbReference>